<name>A0A067NIS6_PLEO1</name>
<dbReference type="HOGENOM" id="CLU_390322_0_0_1"/>
<feature type="compositionally biased region" description="Basic residues" evidence="1">
    <location>
        <begin position="141"/>
        <end position="154"/>
    </location>
</feature>
<dbReference type="InParanoid" id="A0A067NIS6"/>
<feature type="compositionally biased region" description="Basic residues" evidence="1">
    <location>
        <begin position="257"/>
        <end position="268"/>
    </location>
</feature>
<dbReference type="STRING" id="1137138.A0A067NIS6"/>
<protein>
    <submittedName>
        <fullName evidence="2">Uncharacterized protein</fullName>
    </submittedName>
</protein>
<proteinExistence type="predicted"/>
<evidence type="ECO:0000313" key="3">
    <source>
        <dbReference type="Proteomes" id="UP000027073"/>
    </source>
</evidence>
<gene>
    <name evidence="2" type="ORF">PLEOSDRAFT_1108476</name>
</gene>
<sequence>MATPKRTFADGPTGAGSVDPKDSRAKRLERQQSRFRDRGGIFVPSNRNTLLDVLLARTTSRDSPRTAAASSNAARRRSLSSSPLRRPSHTPRETPSIPRGRSSDVHADSDASVASPSRPANAGKVAAGSRRQSGGDEVKIAKRPSTKTKRRGKSRASEADQLTDVGAEHLGADASSASERESLTSKKPRPNSKANPPSASARRKSRLSTILESENESDAAVEPPPRKRSKAPTERSRSLSPESDVGEPEGVGEPPARKKPKGRPKRPVSHAEAIEREEEEVVVVVERPVRPSTSKGKGKKPAVSGRGLPDDDDEPDVPRKAGKHSRPTTSKKGAQKKQTAPSKASPLPDPPVSLDPDPGVLAESRNDGDCPPKNARQSKKRQQEEEEADALEDTQPPRKRPKGPPADTTKVKPKKKKPAVGDDEPDPPAKRPLKAKIRQQEAGEDTFEDRPPPPKRWKSQPADTGTRPPKKPSAAADDEPDAPSKKPPKSNKRQQEEDAFEDPPPPRKRPKSQPADGSSAAQPKKKKSAAIKGEPKGKIPSSKVLKENTADRNLPLKVVNKPARTKVGSRRFSRFSKPVSKRQKAKPLPKVVLERIQRSLNESHEVDDEPDPIDFLS</sequence>
<feature type="compositionally biased region" description="Low complexity" evidence="1">
    <location>
        <begin position="110"/>
        <end position="120"/>
    </location>
</feature>
<feature type="region of interest" description="Disordered" evidence="1">
    <location>
        <begin position="57"/>
        <end position="588"/>
    </location>
</feature>
<accession>A0A067NIS6</accession>
<dbReference type="OrthoDB" id="3047765at2759"/>
<feature type="compositionally biased region" description="Low complexity" evidence="1">
    <location>
        <begin position="65"/>
        <end position="85"/>
    </location>
</feature>
<dbReference type="VEuPathDB" id="FungiDB:PLEOSDRAFT_1108476"/>
<feature type="region of interest" description="Disordered" evidence="1">
    <location>
        <begin position="1"/>
        <end position="43"/>
    </location>
</feature>
<reference evidence="3" key="1">
    <citation type="journal article" date="2014" name="Proc. Natl. Acad. Sci. U.S.A.">
        <title>Extensive sampling of basidiomycete genomes demonstrates inadequacy of the white-rot/brown-rot paradigm for wood decay fungi.</title>
        <authorList>
            <person name="Riley R."/>
            <person name="Salamov A.A."/>
            <person name="Brown D.W."/>
            <person name="Nagy L.G."/>
            <person name="Floudas D."/>
            <person name="Held B.W."/>
            <person name="Levasseur A."/>
            <person name="Lombard V."/>
            <person name="Morin E."/>
            <person name="Otillar R."/>
            <person name="Lindquist E.A."/>
            <person name="Sun H."/>
            <person name="LaButti K.M."/>
            <person name="Schmutz J."/>
            <person name="Jabbour D."/>
            <person name="Luo H."/>
            <person name="Baker S.E."/>
            <person name="Pisabarro A.G."/>
            <person name="Walton J.D."/>
            <person name="Blanchette R.A."/>
            <person name="Henrissat B."/>
            <person name="Martin F."/>
            <person name="Cullen D."/>
            <person name="Hibbett D.S."/>
            <person name="Grigoriev I.V."/>
        </authorList>
    </citation>
    <scope>NUCLEOTIDE SEQUENCE [LARGE SCALE GENOMIC DNA]</scope>
    <source>
        <strain evidence="3">PC15</strain>
    </source>
</reference>
<dbReference type="Proteomes" id="UP000027073">
    <property type="component" value="Unassembled WGS sequence"/>
</dbReference>
<dbReference type="EMBL" id="KL198012">
    <property type="protein sequence ID" value="KDQ24012.1"/>
    <property type="molecule type" value="Genomic_DNA"/>
</dbReference>
<feature type="compositionally biased region" description="Basic and acidic residues" evidence="1">
    <location>
        <begin position="19"/>
        <end position="39"/>
    </location>
</feature>
<evidence type="ECO:0000256" key="1">
    <source>
        <dbReference type="SAM" id="MobiDB-lite"/>
    </source>
</evidence>
<evidence type="ECO:0000313" key="2">
    <source>
        <dbReference type="EMBL" id="KDQ24012.1"/>
    </source>
</evidence>
<feature type="compositionally biased region" description="Basic residues" evidence="1">
    <location>
        <begin position="563"/>
        <end position="587"/>
    </location>
</feature>
<organism evidence="2 3">
    <name type="scientific">Pleurotus ostreatus (strain PC15)</name>
    <name type="common">Oyster mushroom</name>
    <dbReference type="NCBI Taxonomy" id="1137138"/>
    <lineage>
        <taxon>Eukaryota</taxon>
        <taxon>Fungi</taxon>
        <taxon>Dikarya</taxon>
        <taxon>Basidiomycota</taxon>
        <taxon>Agaricomycotina</taxon>
        <taxon>Agaricomycetes</taxon>
        <taxon>Agaricomycetidae</taxon>
        <taxon>Agaricales</taxon>
        <taxon>Pleurotineae</taxon>
        <taxon>Pleurotaceae</taxon>
        <taxon>Pleurotus</taxon>
    </lineage>
</organism>
<feature type="compositionally biased region" description="Polar residues" evidence="1">
    <location>
        <begin position="327"/>
        <end position="342"/>
    </location>
</feature>
<dbReference type="AlphaFoldDB" id="A0A067NIS6"/>